<keyword evidence="2" id="KW-0597">Phosphoprotein</keyword>
<feature type="compositionally biased region" description="Basic residues" evidence="9">
    <location>
        <begin position="708"/>
        <end position="721"/>
    </location>
</feature>
<comment type="subcellular location">
    <subcellularLocation>
        <location evidence="1">Nucleus</location>
    </subcellularLocation>
</comment>
<sequence>MESLEEGIEASDLASLLYRFEEAVTPPATPTPTSTVSLSKSLLTEVAKDSNTYVSKTDVTASQLQLRPRAVYASNKPGISLLPFNVPPQSRTVTSLVQSPNIIIRASVPPRQIQIVDRSPNTAVKLVPTAQVVAPVLLVQPSCHTSQGTSFKPIKRSASALALSTEPSTKVTSTSSSLLQSVLLEKSACIIPKRGSAIKTKLRVETGKTVSSSLNKEVPTNVSAFSLPLKVTEKTPLAAISCKLVSSGLSQSLPSSPTSFKTASCSFKEADHDYCSNKTQLVDQFGHSQTTCVHLGPTTDSKGNSVNEEENKKTSFSDEEARTVSSLDAELLQDIEYLDEHCGPSSPLVNEIADDNVLEDGEVLVDEDGNDSFPQLVPSASNQFQDKRDSDIQTLSSKENMPYQNKSGSTVAFNLAGEDSCRRRGRRYRRRTELNTSPIREDKTEFFDKIPAFYTALSIPTKPTKMSVFASATKSLGSTDHLEPDNKITEHVDTGLYDKVPAHRRCFTNTTKELELNTIDPPEEQSQQPIASSSLYPMSSSLLSSSSTELNPESSTSPRHTRSKSRRKTRSRHLSSCSGSSTQQSWSVSQTGSMSQSAFIRSKEHLKSRSRSRSGSVSSRSCSTCSSYSSGDSCGSSCSGCSRSRSRSCSTCSSSDSSQSRSRSPQAKRDWQLRGKKTDLVPRNRHHHSDRSRDMRSRSISPSQRAGWRSRSRSQRRHTHSRSSIIDEKAAQKKKAREEEKIKAMEERRVVYVGKIPESYTKRQLHQRFQCFGEIKEVKLNFREHGDNYGFVTFAYACDAIAAKEKGNNIEGVPKFDLCFGGRRRFCPDQYADLDGNREIEEEYAPVPKSMSEELDYAALLKQHSSQQRKGGKL</sequence>
<feature type="compositionally biased region" description="Low complexity" evidence="9">
    <location>
        <begin position="698"/>
        <end position="707"/>
    </location>
</feature>
<dbReference type="PANTHER" id="PTHR15528:SF11">
    <property type="entry name" value="FI18188P1"/>
    <property type="match status" value="1"/>
</dbReference>
<keyword evidence="12" id="KW-1185">Reference proteome</keyword>
<feature type="domain" description="RRM" evidence="10">
    <location>
        <begin position="749"/>
        <end position="847"/>
    </location>
</feature>
<evidence type="ECO:0000256" key="7">
    <source>
        <dbReference type="ARBA" id="ARBA00023242"/>
    </source>
</evidence>
<keyword evidence="5" id="KW-0010">Activator</keyword>
<dbReference type="AlphaFoldDB" id="A0AAE0YJ97"/>
<feature type="compositionally biased region" description="Basic and acidic residues" evidence="9">
    <location>
        <begin position="309"/>
        <end position="318"/>
    </location>
</feature>
<dbReference type="SUPFAM" id="SSF54928">
    <property type="entry name" value="RNA-binding domain, RBD"/>
    <property type="match status" value="1"/>
</dbReference>
<dbReference type="InterPro" id="IPR012677">
    <property type="entry name" value="Nucleotide-bd_a/b_plait_sf"/>
</dbReference>
<reference evidence="11" key="1">
    <citation type="journal article" date="2023" name="G3 (Bethesda)">
        <title>A reference genome for the long-term kleptoplast-retaining sea slug Elysia crispata morphotype clarki.</title>
        <authorList>
            <person name="Eastman K.E."/>
            <person name="Pendleton A.L."/>
            <person name="Shaikh M.A."/>
            <person name="Suttiyut T."/>
            <person name="Ogas R."/>
            <person name="Tomko P."/>
            <person name="Gavelis G."/>
            <person name="Widhalm J.R."/>
            <person name="Wisecaver J.H."/>
        </authorList>
    </citation>
    <scope>NUCLEOTIDE SEQUENCE</scope>
    <source>
        <strain evidence="11">ECLA1</strain>
    </source>
</reference>
<accession>A0AAE0YJ97</accession>
<dbReference type="Gene3D" id="3.30.70.330">
    <property type="match status" value="1"/>
</dbReference>
<evidence type="ECO:0000256" key="1">
    <source>
        <dbReference type="ARBA" id="ARBA00004123"/>
    </source>
</evidence>
<organism evidence="11 12">
    <name type="scientific">Elysia crispata</name>
    <name type="common">lettuce slug</name>
    <dbReference type="NCBI Taxonomy" id="231223"/>
    <lineage>
        <taxon>Eukaryota</taxon>
        <taxon>Metazoa</taxon>
        <taxon>Spiralia</taxon>
        <taxon>Lophotrochozoa</taxon>
        <taxon>Mollusca</taxon>
        <taxon>Gastropoda</taxon>
        <taxon>Heterobranchia</taxon>
        <taxon>Euthyneura</taxon>
        <taxon>Panpulmonata</taxon>
        <taxon>Sacoglossa</taxon>
        <taxon>Placobranchoidea</taxon>
        <taxon>Plakobranchidae</taxon>
        <taxon>Elysia</taxon>
    </lineage>
</organism>
<dbReference type="SMART" id="SM00360">
    <property type="entry name" value="RRM"/>
    <property type="match status" value="1"/>
</dbReference>
<dbReference type="PROSITE" id="PS50102">
    <property type="entry name" value="RRM"/>
    <property type="match status" value="1"/>
</dbReference>
<gene>
    <name evidence="11" type="ORF">RRG08_030350</name>
</gene>
<feature type="compositionally biased region" description="Basic and acidic residues" evidence="9">
    <location>
        <begin position="725"/>
        <end position="741"/>
    </location>
</feature>
<evidence type="ECO:0000313" key="12">
    <source>
        <dbReference type="Proteomes" id="UP001283361"/>
    </source>
</evidence>
<feature type="compositionally biased region" description="Low complexity" evidence="9">
    <location>
        <begin position="574"/>
        <end position="593"/>
    </location>
</feature>
<name>A0AAE0YJ97_9GAST</name>
<feature type="compositionally biased region" description="Low complexity" evidence="9">
    <location>
        <begin position="537"/>
        <end position="558"/>
    </location>
</feature>
<dbReference type="Proteomes" id="UP001283361">
    <property type="component" value="Unassembled WGS sequence"/>
</dbReference>
<keyword evidence="3 8" id="KW-0694">RNA-binding</keyword>
<proteinExistence type="predicted"/>
<feature type="compositionally biased region" description="Basic and acidic residues" evidence="9">
    <location>
        <begin position="667"/>
        <end position="682"/>
    </location>
</feature>
<dbReference type="GO" id="GO:0005634">
    <property type="term" value="C:nucleus"/>
    <property type="evidence" value="ECO:0007669"/>
    <property type="project" value="UniProtKB-SubCell"/>
</dbReference>
<evidence type="ECO:0000256" key="4">
    <source>
        <dbReference type="ARBA" id="ARBA00023015"/>
    </source>
</evidence>
<dbReference type="GO" id="GO:0003723">
    <property type="term" value="F:RNA binding"/>
    <property type="evidence" value="ECO:0007669"/>
    <property type="project" value="UniProtKB-UniRule"/>
</dbReference>
<keyword evidence="7" id="KW-0539">Nucleus</keyword>
<keyword evidence="4" id="KW-0805">Transcription regulation</keyword>
<feature type="compositionally biased region" description="Basic residues" evidence="9">
    <location>
        <begin position="559"/>
        <end position="573"/>
    </location>
</feature>
<evidence type="ECO:0000256" key="2">
    <source>
        <dbReference type="ARBA" id="ARBA00022553"/>
    </source>
</evidence>
<evidence type="ECO:0000259" key="10">
    <source>
        <dbReference type="PROSITE" id="PS50102"/>
    </source>
</evidence>
<evidence type="ECO:0000256" key="8">
    <source>
        <dbReference type="PROSITE-ProRule" id="PRU00176"/>
    </source>
</evidence>
<dbReference type="GO" id="GO:0003712">
    <property type="term" value="F:transcription coregulator activity"/>
    <property type="evidence" value="ECO:0007669"/>
    <property type="project" value="InterPro"/>
</dbReference>
<feature type="compositionally biased region" description="Low complexity" evidence="9">
    <location>
        <begin position="613"/>
        <end position="664"/>
    </location>
</feature>
<evidence type="ECO:0000256" key="3">
    <source>
        <dbReference type="ARBA" id="ARBA00022884"/>
    </source>
</evidence>
<evidence type="ECO:0000256" key="6">
    <source>
        <dbReference type="ARBA" id="ARBA00023163"/>
    </source>
</evidence>
<dbReference type="Pfam" id="PF00076">
    <property type="entry name" value="RRM_1"/>
    <property type="match status" value="1"/>
</dbReference>
<dbReference type="InterPro" id="IPR035979">
    <property type="entry name" value="RBD_domain_sf"/>
</dbReference>
<feature type="region of interest" description="Disordered" evidence="9">
    <location>
        <begin position="537"/>
        <end position="741"/>
    </location>
</feature>
<comment type="caution">
    <text evidence="11">The sequence shown here is derived from an EMBL/GenBank/DDBJ whole genome shotgun (WGS) entry which is preliminary data.</text>
</comment>
<protein>
    <recommendedName>
        <fullName evidence="10">RRM domain-containing protein</fullName>
    </recommendedName>
</protein>
<dbReference type="InterPro" id="IPR034605">
    <property type="entry name" value="PGC-1"/>
</dbReference>
<keyword evidence="6" id="KW-0804">Transcription</keyword>
<feature type="region of interest" description="Disordered" evidence="9">
    <location>
        <begin position="296"/>
        <end position="318"/>
    </location>
</feature>
<evidence type="ECO:0000256" key="5">
    <source>
        <dbReference type="ARBA" id="ARBA00023159"/>
    </source>
</evidence>
<feature type="compositionally biased region" description="Polar residues" evidence="9">
    <location>
        <begin position="296"/>
        <end position="306"/>
    </location>
</feature>
<dbReference type="PANTHER" id="PTHR15528">
    <property type="entry name" value="PEROXISOME PROLIFERATOR ACTIVATED RECEPTOR GAMMA COACTIVATOR 1 PGC-1 -RELATED"/>
    <property type="match status" value="1"/>
</dbReference>
<evidence type="ECO:0000256" key="9">
    <source>
        <dbReference type="SAM" id="MobiDB-lite"/>
    </source>
</evidence>
<dbReference type="EMBL" id="JAWDGP010006114">
    <property type="protein sequence ID" value="KAK3746940.1"/>
    <property type="molecule type" value="Genomic_DNA"/>
</dbReference>
<evidence type="ECO:0000313" key="11">
    <source>
        <dbReference type="EMBL" id="KAK3746940.1"/>
    </source>
</evidence>
<dbReference type="InterPro" id="IPR000504">
    <property type="entry name" value="RRM_dom"/>
</dbReference>
<dbReference type="GO" id="GO:0045944">
    <property type="term" value="P:positive regulation of transcription by RNA polymerase II"/>
    <property type="evidence" value="ECO:0007669"/>
    <property type="project" value="TreeGrafter"/>
</dbReference>